<dbReference type="PROSITE" id="PS50102">
    <property type="entry name" value="RRM"/>
    <property type="match status" value="2"/>
</dbReference>
<feature type="region of interest" description="Disordered" evidence="3">
    <location>
        <begin position="298"/>
        <end position="324"/>
    </location>
</feature>
<keyword evidence="1 2" id="KW-0694">RNA-binding</keyword>
<dbReference type="SUPFAM" id="SSF54928">
    <property type="entry name" value="RNA-binding domain, RBD"/>
    <property type="match status" value="2"/>
</dbReference>
<organism evidence="5 6">
    <name type="scientific">Rickenella mellea</name>
    <dbReference type="NCBI Taxonomy" id="50990"/>
    <lineage>
        <taxon>Eukaryota</taxon>
        <taxon>Fungi</taxon>
        <taxon>Dikarya</taxon>
        <taxon>Basidiomycota</taxon>
        <taxon>Agaricomycotina</taxon>
        <taxon>Agaricomycetes</taxon>
        <taxon>Hymenochaetales</taxon>
        <taxon>Rickenellaceae</taxon>
        <taxon>Rickenella</taxon>
    </lineage>
</organism>
<feature type="domain" description="RRM" evidence="4">
    <location>
        <begin position="132"/>
        <end position="221"/>
    </location>
</feature>
<feature type="compositionally biased region" description="Acidic residues" evidence="3">
    <location>
        <begin position="60"/>
        <end position="69"/>
    </location>
</feature>
<feature type="compositionally biased region" description="Polar residues" evidence="3">
    <location>
        <begin position="232"/>
        <end position="243"/>
    </location>
</feature>
<dbReference type="Proteomes" id="UP000294933">
    <property type="component" value="Unassembled WGS sequence"/>
</dbReference>
<dbReference type="GO" id="GO:0005730">
    <property type="term" value="C:nucleolus"/>
    <property type="evidence" value="ECO:0007669"/>
    <property type="project" value="TreeGrafter"/>
</dbReference>
<evidence type="ECO:0000313" key="6">
    <source>
        <dbReference type="Proteomes" id="UP000294933"/>
    </source>
</evidence>
<dbReference type="Gene3D" id="3.30.70.330">
    <property type="match status" value="2"/>
</dbReference>
<feature type="domain" description="RRM" evidence="4">
    <location>
        <begin position="267"/>
        <end position="380"/>
    </location>
</feature>
<proteinExistence type="predicted"/>
<protein>
    <recommendedName>
        <fullName evidence="4">RRM domain-containing protein</fullName>
    </recommendedName>
</protein>
<evidence type="ECO:0000259" key="4">
    <source>
        <dbReference type="PROSITE" id="PS50102"/>
    </source>
</evidence>
<dbReference type="OrthoDB" id="439808at2759"/>
<feature type="region of interest" description="Disordered" evidence="3">
    <location>
        <begin position="1"/>
        <end position="131"/>
    </location>
</feature>
<name>A0A4R5XGU7_9AGAM</name>
<feature type="region of interest" description="Disordered" evidence="3">
    <location>
        <begin position="383"/>
        <end position="480"/>
    </location>
</feature>
<feature type="compositionally biased region" description="Basic and acidic residues" evidence="3">
    <location>
        <begin position="14"/>
        <end position="24"/>
    </location>
</feature>
<dbReference type="VEuPathDB" id="FungiDB:BD410DRAFT_780104"/>
<feature type="compositionally biased region" description="Low complexity" evidence="3">
    <location>
        <begin position="1"/>
        <end position="12"/>
    </location>
</feature>
<dbReference type="EMBL" id="ML170156">
    <property type="protein sequence ID" value="TDL29636.1"/>
    <property type="molecule type" value="Genomic_DNA"/>
</dbReference>
<evidence type="ECO:0000313" key="5">
    <source>
        <dbReference type="EMBL" id="TDL29636.1"/>
    </source>
</evidence>
<evidence type="ECO:0000256" key="3">
    <source>
        <dbReference type="SAM" id="MobiDB-lite"/>
    </source>
</evidence>
<sequence length="501" mass="53099">MSSSSSSSSSSSDESPRNLLERKNHTVSNSSSGSGDSDSEDSFPQKSPATLKRKHHEGSESEDDNEEDSGSSSGNYEPEANDGQGAAADVSVLSHKEQRRQKKKAKLDANLKNAKSNGKLTDDKQQHHKRQNSVWVGNLSFKTTPSSLKSFFEVAGEVTRVHMPMKAPPAVPAGRPGTGAKGENRGFAYVDFTTPEAKVIAISMSEKNLDGRRLLIKDGGDFAGRPAPPGVSTATTGTDTNGSGRAIASLGKMARKILAAQKQPPAPTLFLGNLGFETTEASIRELIVAHVSKIKAKKMAHGDDSDDAGEAEGTGEKKDHEKRKDAGIRKIRLGTFEDSGNCKGFAFVDFLTIEGATAALINPRNHLLDGRKLVVEYASADAVRRGGGGPRPPPGRGQPRRGGSHSGRGTRADPAAIQGGRVPSSKVHEEETEQEAGGDTAEMELPNRTRDGRAVGFSTFGGRGGKGERPRHRAKPGAALALAQREKVAIVPSEGTRLKFT</sequence>
<feature type="region of interest" description="Disordered" evidence="3">
    <location>
        <begin position="222"/>
        <end position="243"/>
    </location>
</feature>
<feature type="compositionally biased region" description="Basic and acidic residues" evidence="3">
    <location>
        <begin position="314"/>
        <end position="324"/>
    </location>
</feature>
<keyword evidence="6" id="KW-1185">Reference proteome</keyword>
<reference evidence="5 6" key="1">
    <citation type="submission" date="2018-06" db="EMBL/GenBank/DDBJ databases">
        <title>A transcriptomic atlas of mushroom development highlights an independent origin of complex multicellularity.</title>
        <authorList>
            <consortium name="DOE Joint Genome Institute"/>
            <person name="Krizsan K."/>
            <person name="Almasi E."/>
            <person name="Merenyi Z."/>
            <person name="Sahu N."/>
            <person name="Viragh M."/>
            <person name="Koszo T."/>
            <person name="Mondo S."/>
            <person name="Kiss B."/>
            <person name="Balint B."/>
            <person name="Kues U."/>
            <person name="Barry K."/>
            <person name="Hegedus J.C."/>
            <person name="Henrissat B."/>
            <person name="Johnson J."/>
            <person name="Lipzen A."/>
            <person name="Ohm R."/>
            <person name="Nagy I."/>
            <person name="Pangilinan J."/>
            <person name="Yan J."/>
            <person name="Xiong Y."/>
            <person name="Grigoriev I.V."/>
            <person name="Hibbett D.S."/>
            <person name="Nagy L.G."/>
        </authorList>
    </citation>
    <scope>NUCLEOTIDE SEQUENCE [LARGE SCALE GENOMIC DNA]</scope>
    <source>
        <strain evidence="5 6">SZMC22713</strain>
    </source>
</reference>
<dbReference type="AlphaFoldDB" id="A0A4R5XGU7"/>
<dbReference type="PANTHER" id="PTHR23236:SF95">
    <property type="entry name" value="NUCLEOLAR PROTEIN 13"/>
    <property type="match status" value="1"/>
</dbReference>
<dbReference type="SMART" id="SM00360">
    <property type="entry name" value="RRM"/>
    <property type="match status" value="2"/>
</dbReference>
<evidence type="ECO:0000256" key="2">
    <source>
        <dbReference type="PROSITE-ProRule" id="PRU00176"/>
    </source>
</evidence>
<dbReference type="InterPro" id="IPR000504">
    <property type="entry name" value="RRM_dom"/>
</dbReference>
<dbReference type="InterPro" id="IPR012677">
    <property type="entry name" value="Nucleotide-bd_a/b_plait_sf"/>
</dbReference>
<evidence type="ECO:0000256" key="1">
    <source>
        <dbReference type="ARBA" id="ARBA00022884"/>
    </source>
</evidence>
<dbReference type="PANTHER" id="PTHR23236">
    <property type="entry name" value="EUKARYOTIC TRANSLATION INITIATION FACTOR 4B/4H"/>
    <property type="match status" value="1"/>
</dbReference>
<accession>A0A4R5XGU7</accession>
<gene>
    <name evidence="5" type="ORF">BD410DRAFT_780104</name>
</gene>
<dbReference type="GO" id="GO:0003723">
    <property type="term" value="F:RNA binding"/>
    <property type="evidence" value="ECO:0007669"/>
    <property type="project" value="UniProtKB-UniRule"/>
</dbReference>
<dbReference type="STRING" id="50990.A0A4R5XGU7"/>
<dbReference type="InterPro" id="IPR035979">
    <property type="entry name" value="RBD_domain_sf"/>
</dbReference>